<sequence>MLGTVLKKVFGTRVAREVKRLTPLVDKINSFEPQFEALSDADLFALTSKFRVRLDGGETLDDILPEAFAAVREASKRKLGMRHFDVQLIGGITLHEGKIAEMRTGEGKTLAATLPVYLNAIGGRGVHVVTVNDYLARRDAQWMAPVYHALGMSIGVIQHEVSLISDPKTTDASMGEIVPMVPCSRSESYRADITYGTNNEYGFDYLRDNMKFSMDEYSQRELNFAIVDEVDSILVDEARTPLIISGPAEASTDKYYTIDGIIPFLKAEKHYTIDEKAKQAHLTDDGVSKVEELLKIENLYDPRNIETLHHVGQGLRAHVLFSKDVDYVVKDGAVVIVDEFTGRLMDGRRWSDGLHQAVEAKEKVKIENENQTLATITFQNYFRMYDKLAGMTGTAETEASEFMSIYVLDVLVVPTHKPMVRDDRIDLVYKTKREKFQAVIEDVKKCASSGRPVLVGTISIDDSEQLSVMLKKQGVKHNVLNAKQHEREAEIVAQAGRLAAITLSTNMAGRGTDIVLGGNPGSMAAAMAGGETSGEKYDAAFAEVSRRCEEEKKKVLALGGLYIIGTERHESRRIDNQLRGRSGRQGDPGESRFYMSLEDDLMRIFGSDKVASIMNRLGMEEGVPIEHSIISKAVENSQKKVEAHNFDMRKHLIEYDDVMNQQRNIVYEYRRQILGEVGLRDMVQEFVGEAAEVLVATHLDEKNGGDEKEAAVIIEAIDKQFGIEGISKDDVMGGGRQAVTEMLISRAWEAYQRKAVEVGPELMPQVERIMTLHTLDNLWKDHLLTMDHLKGGIGLRGYAQQDPLNEYKREGFELFAGMITAFKCDVVERLFKVQIKEADGDEVLEEVDAERPTDERNMVLGRGEEGGGLAGVPVLDDQSDFYAGGEEGGGDGEAERAHVPVMRGAPKVGRNEPCPCGSGKKYKKCCGAGE</sequence>
<dbReference type="GO" id="GO:0046872">
    <property type="term" value="F:metal ion binding"/>
    <property type="evidence" value="ECO:0007669"/>
    <property type="project" value="UniProtKB-KW"/>
</dbReference>
<organism evidence="18">
    <name type="scientific">hydrothermal vent metagenome</name>
    <dbReference type="NCBI Taxonomy" id="652676"/>
    <lineage>
        <taxon>unclassified sequences</taxon>
        <taxon>metagenomes</taxon>
        <taxon>ecological metagenomes</taxon>
    </lineage>
</organism>
<comment type="subcellular location">
    <subcellularLocation>
        <location evidence="2">Cell membrane</location>
        <topology evidence="2">Peripheral membrane protein</topology>
        <orientation evidence="2">Cytoplasmic side</orientation>
    </subcellularLocation>
</comment>
<evidence type="ECO:0000256" key="14">
    <source>
        <dbReference type="ARBA" id="ARBA00023136"/>
    </source>
</evidence>
<evidence type="ECO:0000256" key="9">
    <source>
        <dbReference type="ARBA" id="ARBA00022833"/>
    </source>
</evidence>
<keyword evidence="11" id="KW-0653">Protein transport</keyword>
<dbReference type="InterPro" id="IPR011116">
    <property type="entry name" value="SecA_Wing/Scaffold"/>
</dbReference>
<dbReference type="PANTHER" id="PTHR30612">
    <property type="entry name" value="SECA INNER MEMBRANE COMPONENT OF SEC PROTEIN SECRETION SYSTEM"/>
    <property type="match status" value="1"/>
</dbReference>
<feature type="domain" description="SecA family profile" evidence="17">
    <location>
        <begin position="3"/>
        <end position="626"/>
    </location>
</feature>
<evidence type="ECO:0000256" key="3">
    <source>
        <dbReference type="ARBA" id="ARBA00007650"/>
    </source>
</evidence>
<dbReference type="Gene3D" id="3.90.1440.10">
    <property type="entry name" value="SecA, preprotein cross-linking domain"/>
    <property type="match status" value="1"/>
</dbReference>
<keyword evidence="9" id="KW-0862">Zinc</keyword>
<dbReference type="InterPro" id="IPR027417">
    <property type="entry name" value="P-loop_NTPase"/>
</dbReference>
<dbReference type="InterPro" id="IPR004027">
    <property type="entry name" value="SEC_C_motif"/>
</dbReference>
<evidence type="ECO:0000256" key="11">
    <source>
        <dbReference type="ARBA" id="ARBA00022927"/>
    </source>
</evidence>
<evidence type="ECO:0000313" key="18">
    <source>
        <dbReference type="EMBL" id="VAW38555.1"/>
    </source>
</evidence>
<keyword evidence="5" id="KW-1003">Cell membrane</keyword>
<dbReference type="Pfam" id="PF21090">
    <property type="entry name" value="P-loop_SecA"/>
    <property type="match status" value="1"/>
</dbReference>
<dbReference type="InterPro" id="IPR014001">
    <property type="entry name" value="Helicase_ATP-bd"/>
</dbReference>
<reference evidence="18" key="1">
    <citation type="submission" date="2018-06" db="EMBL/GenBank/DDBJ databases">
        <authorList>
            <person name="Zhirakovskaya E."/>
        </authorList>
    </citation>
    <scope>NUCLEOTIDE SEQUENCE</scope>
</reference>
<evidence type="ECO:0000256" key="2">
    <source>
        <dbReference type="ARBA" id="ARBA00004413"/>
    </source>
</evidence>
<keyword evidence="14" id="KW-0472">Membrane</keyword>
<evidence type="ECO:0000256" key="12">
    <source>
        <dbReference type="ARBA" id="ARBA00022967"/>
    </source>
</evidence>
<dbReference type="SMART" id="SM00958">
    <property type="entry name" value="SecA_PP_bind"/>
    <property type="match status" value="1"/>
</dbReference>
<dbReference type="AlphaFoldDB" id="A0A3B0V4R6"/>
<protein>
    <submittedName>
        <fullName evidence="18">Protein translocase subunit SecA</fullName>
    </submittedName>
</protein>
<dbReference type="CDD" id="cd17928">
    <property type="entry name" value="DEXDc_SecA"/>
    <property type="match status" value="1"/>
</dbReference>
<dbReference type="GO" id="GO:0031522">
    <property type="term" value="C:cell envelope Sec protein transport complex"/>
    <property type="evidence" value="ECO:0007669"/>
    <property type="project" value="TreeGrafter"/>
</dbReference>
<dbReference type="Pfam" id="PF01043">
    <property type="entry name" value="SecA_PP_bind"/>
    <property type="match status" value="1"/>
</dbReference>
<evidence type="ECO:0000259" key="16">
    <source>
        <dbReference type="PROSITE" id="PS51192"/>
    </source>
</evidence>
<dbReference type="Gene3D" id="1.10.3060.10">
    <property type="entry name" value="Helical scaffold and wing domains of SecA"/>
    <property type="match status" value="1"/>
</dbReference>
<proteinExistence type="inferred from homology"/>
<dbReference type="FunFam" id="3.40.50.300:FF:000113">
    <property type="entry name" value="Preprotein translocase subunit SecA"/>
    <property type="match status" value="1"/>
</dbReference>
<dbReference type="PANTHER" id="PTHR30612:SF0">
    <property type="entry name" value="CHLOROPLAST PROTEIN-TRANSPORTING ATPASE"/>
    <property type="match status" value="1"/>
</dbReference>
<dbReference type="Gene3D" id="3.40.50.300">
    <property type="entry name" value="P-loop containing nucleotide triphosphate hydrolases"/>
    <property type="match status" value="2"/>
</dbReference>
<dbReference type="GO" id="GO:0043952">
    <property type="term" value="P:protein transport by the Sec complex"/>
    <property type="evidence" value="ECO:0007669"/>
    <property type="project" value="TreeGrafter"/>
</dbReference>
<dbReference type="NCBIfam" id="TIGR00963">
    <property type="entry name" value="secA"/>
    <property type="match status" value="1"/>
</dbReference>
<name>A0A3B0V4R6_9ZZZZ</name>
<evidence type="ECO:0000256" key="7">
    <source>
        <dbReference type="ARBA" id="ARBA00022723"/>
    </source>
</evidence>
<keyword evidence="8" id="KW-0547">Nucleotide-binding</keyword>
<keyword evidence="12" id="KW-1278">Translocase</keyword>
<dbReference type="InterPro" id="IPR000185">
    <property type="entry name" value="SecA"/>
</dbReference>
<evidence type="ECO:0000256" key="5">
    <source>
        <dbReference type="ARBA" id="ARBA00022475"/>
    </source>
</evidence>
<dbReference type="GO" id="GO:0005829">
    <property type="term" value="C:cytosol"/>
    <property type="evidence" value="ECO:0007669"/>
    <property type="project" value="TreeGrafter"/>
</dbReference>
<dbReference type="Pfam" id="PF07516">
    <property type="entry name" value="SecA_SW"/>
    <property type="match status" value="1"/>
</dbReference>
<keyword evidence="4" id="KW-0813">Transport</keyword>
<dbReference type="HAMAP" id="MF_01382">
    <property type="entry name" value="SecA"/>
    <property type="match status" value="1"/>
</dbReference>
<evidence type="ECO:0000256" key="6">
    <source>
        <dbReference type="ARBA" id="ARBA00022490"/>
    </source>
</evidence>
<dbReference type="InterPro" id="IPR011130">
    <property type="entry name" value="SecA_preprotein_X-link_dom"/>
</dbReference>
<keyword evidence="6" id="KW-0963">Cytoplasm</keyword>
<feature type="region of interest" description="Disordered" evidence="15">
    <location>
        <begin position="882"/>
        <end position="930"/>
    </location>
</feature>
<dbReference type="CDD" id="cd18803">
    <property type="entry name" value="SF2_C_secA"/>
    <property type="match status" value="1"/>
</dbReference>
<evidence type="ECO:0000256" key="13">
    <source>
        <dbReference type="ARBA" id="ARBA00023010"/>
    </source>
</evidence>
<dbReference type="GO" id="GO:0006605">
    <property type="term" value="P:protein targeting"/>
    <property type="evidence" value="ECO:0007669"/>
    <property type="project" value="InterPro"/>
</dbReference>
<comment type="similarity">
    <text evidence="3">Belongs to the SecA family.</text>
</comment>
<dbReference type="Pfam" id="PF02810">
    <property type="entry name" value="SEC-C"/>
    <property type="match status" value="1"/>
</dbReference>
<dbReference type="InterPro" id="IPR044722">
    <property type="entry name" value="SecA_SF2_C"/>
</dbReference>
<dbReference type="GO" id="GO:0006886">
    <property type="term" value="P:intracellular protein transport"/>
    <property type="evidence" value="ECO:0007669"/>
    <property type="project" value="InterPro"/>
</dbReference>
<dbReference type="InterPro" id="IPR036670">
    <property type="entry name" value="SecA_X-link_sf"/>
</dbReference>
<evidence type="ECO:0000256" key="4">
    <source>
        <dbReference type="ARBA" id="ARBA00022448"/>
    </source>
</evidence>
<dbReference type="NCBIfam" id="NF009538">
    <property type="entry name" value="PRK12904.1"/>
    <property type="match status" value="1"/>
</dbReference>
<dbReference type="PROSITE" id="PS51196">
    <property type="entry name" value="SECA_MOTOR_DEAD"/>
    <property type="match status" value="1"/>
</dbReference>
<evidence type="ECO:0000259" key="17">
    <source>
        <dbReference type="PROSITE" id="PS51196"/>
    </source>
</evidence>
<dbReference type="GO" id="GO:0017038">
    <property type="term" value="P:protein import"/>
    <property type="evidence" value="ECO:0007669"/>
    <property type="project" value="InterPro"/>
</dbReference>
<dbReference type="SMART" id="SM00957">
    <property type="entry name" value="SecA_DEAD"/>
    <property type="match status" value="1"/>
</dbReference>
<dbReference type="FunFam" id="3.90.1440.10:FF:000001">
    <property type="entry name" value="Preprotein translocase subunit SecA"/>
    <property type="match status" value="1"/>
</dbReference>
<keyword evidence="13" id="KW-0811">Translocation</keyword>
<dbReference type="SUPFAM" id="SSF81886">
    <property type="entry name" value="Helical scaffold and wing domains of SecA"/>
    <property type="match status" value="1"/>
</dbReference>
<evidence type="ECO:0000256" key="8">
    <source>
        <dbReference type="ARBA" id="ARBA00022741"/>
    </source>
</evidence>
<dbReference type="InterPro" id="IPR036266">
    <property type="entry name" value="SecA_Wing/Scaffold_sf"/>
</dbReference>
<dbReference type="EMBL" id="UOEZ01000074">
    <property type="protein sequence ID" value="VAW38555.1"/>
    <property type="molecule type" value="Genomic_DNA"/>
</dbReference>
<gene>
    <name evidence="18" type="ORF">MNBD_DELTA02-1122</name>
</gene>
<evidence type="ECO:0000256" key="1">
    <source>
        <dbReference type="ARBA" id="ARBA00001947"/>
    </source>
</evidence>
<dbReference type="GO" id="GO:0005524">
    <property type="term" value="F:ATP binding"/>
    <property type="evidence" value="ECO:0007669"/>
    <property type="project" value="UniProtKB-KW"/>
</dbReference>
<feature type="domain" description="Helicase ATP-binding" evidence="16">
    <location>
        <begin position="89"/>
        <end position="266"/>
    </location>
</feature>
<evidence type="ECO:0000256" key="10">
    <source>
        <dbReference type="ARBA" id="ARBA00022840"/>
    </source>
</evidence>
<dbReference type="GO" id="GO:0005886">
    <property type="term" value="C:plasma membrane"/>
    <property type="evidence" value="ECO:0007669"/>
    <property type="project" value="UniProtKB-SubCell"/>
</dbReference>
<dbReference type="SUPFAM" id="SSF52540">
    <property type="entry name" value="P-loop containing nucleoside triphosphate hydrolases"/>
    <property type="match status" value="2"/>
</dbReference>
<keyword evidence="7" id="KW-0479">Metal-binding</keyword>
<dbReference type="PRINTS" id="PR00906">
    <property type="entry name" value="SECA"/>
</dbReference>
<comment type="cofactor">
    <cofactor evidence="1">
        <name>Zn(2+)</name>
        <dbReference type="ChEBI" id="CHEBI:29105"/>
    </cofactor>
</comment>
<dbReference type="Pfam" id="PF07517">
    <property type="entry name" value="SecA_DEAD"/>
    <property type="match status" value="1"/>
</dbReference>
<keyword evidence="10" id="KW-0067">ATP-binding</keyword>
<dbReference type="SUPFAM" id="SSF81767">
    <property type="entry name" value="Pre-protein crosslinking domain of SecA"/>
    <property type="match status" value="1"/>
</dbReference>
<dbReference type="PROSITE" id="PS51192">
    <property type="entry name" value="HELICASE_ATP_BIND_1"/>
    <property type="match status" value="1"/>
</dbReference>
<feature type="compositionally biased region" description="Low complexity" evidence="15">
    <location>
        <begin position="914"/>
        <end position="930"/>
    </location>
</feature>
<dbReference type="InterPro" id="IPR014018">
    <property type="entry name" value="SecA_motor_DEAD"/>
</dbReference>
<accession>A0A3B0V4R6</accession>
<dbReference type="InterPro" id="IPR011115">
    <property type="entry name" value="SecA_DEAD"/>
</dbReference>
<evidence type="ECO:0000256" key="15">
    <source>
        <dbReference type="SAM" id="MobiDB-lite"/>
    </source>
</evidence>